<dbReference type="SUPFAM" id="SSF56219">
    <property type="entry name" value="DNase I-like"/>
    <property type="match status" value="1"/>
</dbReference>
<evidence type="ECO:0000313" key="4">
    <source>
        <dbReference type="Proteomes" id="UP001189429"/>
    </source>
</evidence>
<dbReference type="Gene3D" id="3.60.10.10">
    <property type="entry name" value="Endonuclease/exonuclease/phosphatase"/>
    <property type="match status" value="1"/>
</dbReference>
<keyword evidence="1" id="KW-0472">Membrane</keyword>
<sequence length="653" mass="70598">LLFAPTFFLLLLLLPLALPPRRSSPRRRRRRRRQAACALAAIGALAGPAGVAATAVDGAAEAPSVWGGFRLVGSGACRTAAGGEGDFSLHWGPLSAADCERRRALRGRARTRRAAAACRLSGRLRAAGGPCGWRRAMGVFMREPMIVTACAKEELTSYLGGVIAGLLMLLLSGIFVGVRWCTGRGELEAVTSNLGSFAWCKHCGEWKPKDIAHNAKNSLVPESSWARGPPPVAQPVDVSQLERSELVAMLASSNKCGQTALAQACQRELDELYKGPPPEPPLESRLSKARWALTHQDAKLKKAMDKYHKWQQDLEHHWAHVEELKSHLDEPQAEYDKLAASVRPTATAPDPKPMLSLSALLEDKLDGFVIDFGDVFAMGGEEGLGEDELRQAEERREALVKGLQDGAKKLFADAAAKGLIDQRQYDAILLVETHAGPEHSDDLLRHWSKNGYEAVCTPARPTDRTALLGGAVLGFKNTFMTSSFRHLALNQSQQVGMRDLSSTKGNIDFFDFVPVVWHIHGVSLCLVSAYLTSSIGLKGVNLQKLAILGSFIKSLDIPWAIFADWNVPPSTLMQSGWPTMLGGVSVVPTDVGYTCTIGSGAMLDYGIVSPHARLLISSLTADTSVVVARNSVAGKAHFGLKDQKFAEECYRGG</sequence>
<gene>
    <name evidence="3" type="ORF">PCOR1329_LOCUS20797</name>
</gene>
<dbReference type="InterPro" id="IPR036691">
    <property type="entry name" value="Endo/exonu/phosph_ase_sf"/>
</dbReference>
<keyword evidence="4" id="KW-1185">Reference proteome</keyword>
<evidence type="ECO:0000313" key="3">
    <source>
        <dbReference type="EMBL" id="CAK0818574.1"/>
    </source>
</evidence>
<name>A0ABN9RHM0_9DINO</name>
<comment type="caution">
    <text evidence="3">The sequence shown here is derived from an EMBL/GenBank/DDBJ whole genome shotgun (WGS) entry which is preliminary data.</text>
</comment>
<feature type="transmembrane region" description="Helical" evidence="1">
    <location>
        <begin position="158"/>
        <end position="178"/>
    </location>
</feature>
<feature type="chain" id="PRO_5047239018" evidence="2">
    <location>
        <begin position="24"/>
        <end position="653"/>
    </location>
</feature>
<evidence type="ECO:0000256" key="2">
    <source>
        <dbReference type="SAM" id="SignalP"/>
    </source>
</evidence>
<reference evidence="3" key="1">
    <citation type="submission" date="2023-10" db="EMBL/GenBank/DDBJ databases">
        <authorList>
            <person name="Chen Y."/>
            <person name="Shah S."/>
            <person name="Dougan E. K."/>
            <person name="Thang M."/>
            <person name="Chan C."/>
        </authorList>
    </citation>
    <scope>NUCLEOTIDE SEQUENCE [LARGE SCALE GENOMIC DNA]</scope>
</reference>
<dbReference type="Proteomes" id="UP001189429">
    <property type="component" value="Unassembled WGS sequence"/>
</dbReference>
<accession>A0ABN9RHM0</accession>
<feature type="non-terminal residue" evidence="3">
    <location>
        <position position="1"/>
    </location>
</feature>
<proteinExistence type="predicted"/>
<keyword evidence="1" id="KW-0812">Transmembrane</keyword>
<keyword evidence="2" id="KW-0732">Signal</keyword>
<keyword evidence="1" id="KW-1133">Transmembrane helix</keyword>
<evidence type="ECO:0000256" key="1">
    <source>
        <dbReference type="SAM" id="Phobius"/>
    </source>
</evidence>
<feature type="signal peptide" evidence="2">
    <location>
        <begin position="1"/>
        <end position="23"/>
    </location>
</feature>
<protein>
    <submittedName>
        <fullName evidence="3">Uncharacterized protein</fullName>
    </submittedName>
</protein>
<dbReference type="EMBL" id="CAUYUJ010006764">
    <property type="protein sequence ID" value="CAK0818574.1"/>
    <property type="molecule type" value="Genomic_DNA"/>
</dbReference>
<organism evidence="3 4">
    <name type="scientific">Prorocentrum cordatum</name>
    <dbReference type="NCBI Taxonomy" id="2364126"/>
    <lineage>
        <taxon>Eukaryota</taxon>
        <taxon>Sar</taxon>
        <taxon>Alveolata</taxon>
        <taxon>Dinophyceae</taxon>
        <taxon>Prorocentrales</taxon>
        <taxon>Prorocentraceae</taxon>
        <taxon>Prorocentrum</taxon>
    </lineage>
</organism>